<evidence type="ECO:0000313" key="3">
    <source>
        <dbReference type="Proteomes" id="UP000026960"/>
    </source>
</evidence>
<reference evidence="2" key="1">
    <citation type="journal article" date="2009" name="Rice">
        <title>De Novo Next Generation Sequencing of Plant Genomes.</title>
        <authorList>
            <person name="Rounsley S."/>
            <person name="Marri P.R."/>
            <person name="Yu Y."/>
            <person name="He R."/>
            <person name="Sisneros N."/>
            <person name="Goicoechea J.L."/>
            <person name="Lee S.J."/>
            <person name="Angelova A."/>
            <person name="Kudrna D."/>
            <person name="Luo M."/>
            <person name="Affourtit J."/>
            <person name="Desany B."/>
            <person name="Knight J."/>
            <person name="Niazi F."/>
            <person name="Egholm M."/>
            <person name="Wing R.A."/>
        </authorList>
    </citation>
    <scope>NUCLEOTIDE SEQUENCE [LARGE SCALE GENOMIC DNA]</scope>
    <source>
        <strain evidence="2">cv. IRGC 105608</strain>
    </source>
</reference>
<dbReference type="Gramene" id="OBART01G10110.3">
    <property type="protein sequence ID" value="OBART01G10110.3"/>
    <property type="gene ID" value="OBART01G10110"/>
</dbReference>
<feature type="region of interest" description="Disordered" evidence="1">
    <location>
        <begin position="100"/>
        <end position="121"/>
    </location>
</feature>
<accession>A0A0D3EM01</accession>
<organism evidence="2">
    <name type="scientific">Oryza barthii</name>
    <dbReference type="NCBI Taxonomy" id="65489"/>
    <lineage>
        <taxon>Eukaryota</taxon>
        <taxon>Viridiplantae</taxon>
        <taxon>Streptophyta</taxon>
        <taxon>Embryophyta</taxon>
        <taxon>Tracheophyta</taxon>
        <taxon>Spermatophyta</taxon>
        <taxon>Magnoliopsida</taxon>
        <taxon>Liliopsida</taxon>
        <taxon>Poales</taxon>
        <taxon>Poaceae</taxon>
        <taxon>BOP clade</taxon>
        <taxon>Oryzoideae</taxon>
        <taxon>Oryzeae</taxon>
        <taxon>Oryzinae</taxon>
        <taxon>Oryza</taxon>
    </lineage>
</organism>
<proteinExistence type="predicted"/>
<dbReference type="AlphaFoldDB" id="A0A0D3EM01"/>
<keyword evidence="3" id="KW-1185">Reference proteome</keyword>
<dbReference type="Proteomes" id="UP000026960">
    <property type="component" value="Chromosome 1"/>
</dbReference>
<evidence type="ECO:0000313" key="2">
    <source>
        <dbReference type="EnsemblPlants" id="OBART01G10110.3"/>
    </source>
</evidence>
<protein>
    <submittedName>
        <fullName evidence="2">Uncharacterized protein</fullName>
    </submittedName>
</protein>
<evidence type="ECO:0000256" key="1">
    <source>
        <dbReference type="SAM" id="MobiDB-lite"/>
    </source>
</evidence>
<sequence length="121" mass="13068">MAVTAVMPPLGKSEYLVMHEKLTRASERWLRGASLEHREAAAGPNLGSWGVLFRPIGPEFATIRVARRRRLAPSVHRIKNVARDADGFLDALPQASQRLGVCGSGGPASNSRSAPSPWRTG</sequence>
<dbReference type="EnsemblPlants" id="OBART01G10110.3">
    <property type="protein sequence ID" value="OBART01G10110.3"/>
    <property type="gene ID" value="OBART01G10110"/>
</dbReference>
<name>A0A0D3EM01_9ORYZ</name>
<reference evidence="2" key="2">
    <citation type="submission" date="2015-03" db="UniProtKB">
        <authorList>
            <consortium name="EnsemblPlants"/>
        </authorList>
    </citation>
    <scope>IDENTIFICATION</scope>
</reference>
<dbReference type="HOGENOM" id="CLU_2041603_0_0_1"/>